<dbReference type="InterPro" id="IPR050473">
    <property type="entry name" value="A2M/Complement_sys"/>
</dbReference>
<dbReference type="Pfam" id="PF00207">
    <property type="entry name" value="A2M"/>
    <property type="match status" value="1"/>
</dbReference>
<dbReference type="Gene3D" id="2.60.40.10">
    <property type="entry name" value="Immunoglobulins"/>
    <property type="match status" value="1"/>
</dbReference>
<dbReference type="InterPro" id="IPR036595">
    <property type="entry name" value="A-macroglobulin_rcpt-bd_sf"/>
</dbReference>
<dbReference type="SUPFAM" id="SSF48239">
    <property type="entry name" value="Terpenoid cyclases/Protein prenyltransferases"/>
    <property type="match status" value="1"/>
</dbReference>
<dbReference type="GO" id="GO:0004866">
    <property type="term" value="F:endopeptidase inhibitor activity"/>
    <property type="evidence" value="ECO:0007669"/>
    <property type="project" value="InterPro"/>
</dbReference>
<dbReference type="GO" id="GO:0005615">
    <property type="term" value="C:extracellular space"/>
    <property type="evidence" value="ECO:0007669"/>
    <property type="project" value="InterPro"/>
</dbReference>
<keyword evidence="3" id="KW-1015">Disulfide bond</keyword>
<dbReference type="InterPro" id="IPR009048">
    <property type="entry name" value="A-macroglobulin_rcpt-bd"/>
</dbReference>
<sequence length="944" mass="105500">MCFSASGRGSVPVTFPDSITTWLVQAVGVSAQSGMCVAEPIRATVFRDFFLQVDLPYSVVLGEQLEVRATLYNYLRSHRLAAYMYLKGTDGICSSAMPGSRSERKRVRVRRNDGYIVSWPIIPLRIGQFKIRVVARTAMGSDVVEKTLYVVPAGTKKVKSHSFVLDPSRKLRKRVRRGAGGNQSTVKQSEVIDLRVPDEAIPGSEKCVVNIIGKLPATTVDMMVKGLESLLDMPTGCCEQVMSTLAPITYAMRYLNVSGQLTNKYKDLAKHYIRKGIQKVLAYRKDDGSYGLYKHYHSTIWLTAFVAKVLGQSREFGLDEDPSNVVCSAVKWLTRKQQQNGAFTPERIFTCNYDICLGGVKNRKTLTAFVLIAMIESRCHNTETRLAIAKAVTYLDGVLLEHHRAHTAAIIAYALALADSPSKIRANAMLTDLAKYEEDSNMRYWPTQNGGRSSQQSHRKPPWFYKHMPKALEVETTGYALLAQLTLGNIEYSGAIVTWLVAQRTKHGAFISTQDTTVALHALSEYSIKTYKSGLDLRCIISTNRSNFRKELTFQDANALVQQQVQVTELLGQELVVNTTGNGVGQVEVQLEYHVGESTSQQHSKYNIVSNVSYFNPSFMHGDDCGSLSCSRGDISTCRSSRVNPISSHEARRHRRSTGNNNMVINIEVCIRYLGSNTTGMAILDVGLFSGFEAYKEDLEKLTNSATTTVDRYEVTDRAVIFYIAHIKSGTPTCVSFKAVRRYNVGRIHPVAITVYDYYEPSRSSTSFYSPDQGSPLLQTICVNRECICAEGKCATCYGFEPEDEEPPSFEDMRDLITPVDYAFKGTVKKIDHDAASQIITVQIDRVLKKGEECEGLEAFIEVTFVKNLNCECAFLDPNYSYLFFGNVGLQYIDSDGDTKYKFTLDDGTYVMKWLDQSTFTAGSKPHIHAGHQQQIYRHFTGRA</sequence>
<dbReference type="Pfam" id="PF07677">
    <property type="entry name" value="A2M_recep"/>
    <property type="match status" value="1"/>
</dbReference>
<dbReference type="Proteomes" id="UP001209878">
    <property type="component" value="Unassembled WGS sequence"/>
</dbReference>
<comment type="subcellular location">
    <subcellularLocation>
        <location evidence="1">Secreted</location>
    </subcellularLocation>
</comment>
<dbReference type="InterPro" id="IPR011626">
    <property type="entry name" value="Alpha-macroglobulin_TED"/>
</dbReference>
<evidence type="ECO:0000256" key="2">
    <source>
        <dbReference type="ARBA" id="ARBA00022525"/>
    </source>
</evidence>
<dbReference type="Gene3D" id="2.60.120.1540">
    <property type="match status" value="1"/>
</dbReference>
<name>A0AAD9PAY2_RIDPI</name>
<evidence type="ECO:0000256" key="1">
    <source>
        <dbReference type="ARBA" id="ARBA00004613"/>
    </source>
</evidence>
<dbReference type="Pfam" id="PF01759">
    <property type="entry name" value="NTR"/>
    <property type="match status" value="1"/>
</dbReference>
<dbReference type="EMBL" id="JAODUO010000056">
    <property type="protein sequence ID" value="KAK2191237.1"/>
    <property type="molecule type" value="Genomic_DNA"/>
</dbReference>
<evidence type="ECO:0000313" key="5">
    <source>
        <dbReference type="EMBL" id="KAK2191237.1"/>
    </source>
</evidence>
<evidence type="ECO:0000313" key="6">
    <source>
        <dbReference type="Proteomes" id="UP001209878"/>
    </source>
</evidence>
<dbReference type="InterPro" id="IPR008930">
    <property type="entry name" value="Terpenoid_cyclase/PrenylTrfase"/>
</dbReference>
<keyword evidence="2" id="KW-0964">Secreted</keyword>
<gene>
    <name evidence="5" type="ORF">NP493_55g06036</name>
</gene>
<dbReference type="PANTHER" id="PTHR11412:SF166">
    <property type="entry name" value="NTR DOMAIN-CONTAINING PROTEIN"/>
    <property type="match status" value="1"/>
</dbReference>
<dbReference type="Gene3D" id="2.20.130.20">
    <property type="match status" value="1"/>
</dbReference>
<dbReference type="Gene3D" id="2.40.50.120">
    <property type="match status" value="1"/>
</dbReference>
<dbReference type="SMART" id="SM01419">
    <property type="entry name" value="Thiol-ester_cl"/>
    <property type="match status" value="1"/>
</dbReference>
<dbReference type="AlphaFoldDB" id="A0AAD9PAY2"/>
<protein>
    <recommendedName>
        <fullName evidence="4">NTR domain-containing protein</fullName>
    </recommendedName>
</protein>
<dbReference type="InterPro" id="IPR013783">
    <property type="entry name" value="Ig-like_fold"/>
</dbReference>
<dbReference type="Pfam" id="PF07678">
    <property type="entry name" value="TED_complement"/>
    <property type="match status" value="1"/>
</dbReference>
<accession>A0AAD9PAY2</accession>
<dbReference type="PROSITE" id="PS50189">
    <property type="entry name" value="NTR"/>
    <property type="match status" value="1"/>
</dbReference>
<dbReference type="InterPro" id="IPR008993">
    <property type="entry name" value="TIMP-like_OB-fold"/>
</dbReference>
<organism evidence="5 6">
    <name type="scientific">Ridgeia piscesae</name>
    <name type="common">Tubeworm</name>
    <dbReference type="NCBI Taxonomy" id="27915"/>
    <lineage>
        <taxon>Eukaryota</taxon>
        <taxon>Metazoa</taxon>
        <taxon>Spiralia</taxon>
        <taxon>Lophotrochozoa</taxon>
        <taxon>Annelida</taxon>
        <taxon>Polychaeta</taxon>
        <taxon>Sedentaria</taxon>
        <taxon>Canalipalpata</taxon>
        <taxon>Sabellida</taxon>
        <taxon>Siboglinidae</taxon>
        <taxon>Ridgeia</taxon>
    </lineage>
</organism>
<dbReference type="InterPro" id="IPR047565">
    <property type="entry name" value="Alpha-macroglob_thiol-ester_cl"/>
</dbReference>
<dbReference type="InterPro" id="IPR001134">
    <property type="entry name" value="Netrin_domain"/>
</dbReference>
<dbReference type="PANTHER" id="PTHR11412">
    <property type="entry name" value="MACROGLOBULIN / COMPLEMENT"/>
    <property type="match status" value="1"/>
</dbReference>
<comment type="caution">
    <text evidence="5">The sequence shown here is derived from an EMBL/GenBank/DDBJ whole genome shotgun (WGS) entry which is preliminary data.</text>
</comment>
<dbReference type="InterPro" id="IPR001599">
    <property type="entry name" value="Macroglobln_a2"/>
</dbReference>
<evidence type="ECO:0000259" key="4">
    <source>
        <dbReference type="PROSITE" id="PS50189"/>
    </source>
</evidence>
<feature type="domain" description="NTR" evidence="4">
    <location>
        <begin position="794"/>
        <end position="936"/>
    </location>
</feature>
<dbReference type="SUPFAM" id="SSF50242">
    <property type="entry name" value="TIMP-like"/>
    <property type="match status" value="1"/>
</dbReference>
<dbReference type="SUPFAM" id="SSF49410">
    <property type="entry name" value="Alpha-macroglobulin receptor domain"/>
    <property type="match status" value="1"/>
</dbReference>
<dbReference type="Gene3D" id="2.60.40.690">
    <property type="entry name" value="Alpha-macroglobulin, receptor-binding domain"/>
    <property type="match status" value="1"/>
</dbReference>
<keyword evidence="6" id="KW-1185">Reference proteome</keyword>
<evidence type="ECO:0000256" key="3">
    <source>
        <dbReference type="ARBA" id="ARBA00023157"/>
    </source>
</evidence>
<dbReference type="SMART" id="SM01360">
    <property type="entry name" value="A2M"/>
    <property type="match status" value="1"/>
</dbReference>
<proteinExistence type="predicted"/>
<dbReference type="InterPro" id="IPR018933">
    <property type="entry name" value="Netrin_module_non-TIMP"/>
</dbReference>
<reference evidence="5" key="1">
    <citation type="journal article" date="2023" name="Mol. Biol. Evol.">
        <title>Third-Generation Sequencing Reveals the Adaptive Role of the Epigenome in Three Deep-Sea Polychaetes.</title>
        <authorList>
            <person name="Perez M."/>
            <person name="Aroh O."/>
            <person name="Sun Y."/>
            <person name="Lan Y."/>
            <person name="Juniper S.K."/>
            <person name="Young C.R."/>
            <person name="Angers B."/>
            <person name="Qian P.Y."/>
        </authorList>
    </citation>
    <scope>NUCLEOTIDE SEQUENCE</scope>
    <source>
        <strain evidence="5">R07B-5</strain>
    </source>
</reference>
<dbReference type="SMART" id="SM01361">
    <property type="entry name" value="A2M_recep"/>
    <property type="match status" value="1"/>
</dbReference>
<dbReference type="Gene3D" id="1.50.10.20">
    <property type="match status" value="1"/>
</dbReference>